<keyword evidence="2" id="KW-1185">Reference proteome</keyword>
<name>A0ABQ9BZU0_9ROSI</name>
<dbReference type="Proteomes" id="UP001141253">
    <property type="component" value="Chromosome 1"/>
</dbReference>
<evidence type="ECO:0000313" key="2">
    <source>
        <dbReference type="Proteomes" id="UP001141253"/>
    </source>
</evidence>
<dbReference type="Pfam" id="PF03140">
    <property type="entry name" value="DUF247"/>
    <property type="match status" value="1"/>
</dbReference>
<proteinExistence type="predicted"/>
<protein>
    <submittedName>
        <fullName evidence="1">Uncharacterized protein</fullName>
    </submittedName>
</protein>
<dbReference type="EMBL" id="JAPFFI010000005">
    <property type="protein sequence ID" value="KAJ6392792.1"/>
    <property type="molecule type" value="Genomic_DNA"/>
</dbReference>
<organism evidence="1 2">
    <name type="scientific">Salix suchowensis</name>
    <dbReference type="NCBI Taxonomy" id="1278906"/>
    <lineage>
        <taxon>Eukaryota</taxon>
        <taxon>Viridiplantae</taxon>
        <taxon>Streptophyta</taxon>
        <taxon>Embryophyta</taxon>
        <taxon>Tracheophyta</taxon>
        <taxon>Spermatophyta</taxon>
        <taxon>Magnoliopsida</taxon>
        <taxon>eudicotyledons</taxon>
        <taxon>Gunneridae</taxon>
        <taxon>Pentapetalae</taxon>
        <taxon>rosids</taxon>
        <taxon>fabids</taxon>
        <taxon>Malpighiales</taxon>
        <taxon>Salicaceae</taxon>
        <taxon>Saliceae</taxon>
        <taxon>Salix</taxon>
    </lineage>
</organism>
<comment type="caution">
    <text evidence="1">The sequence shown here is derived from an EMBL/GenBank/DDBJ whole genome shotgun (WGS) entry which is preliminary data.</text>
</comment>
<dbReference type="InterPro" id="IPR004158">
    <property type="entry name" value="DUF247_pln"/>
</dbReference>
<gene>
    <name evidence="1" type="ORF">OIU77_022305</name>
</gene>
<accession>A0ABQ9BZU0</accession>
<evidence type="ECO:0000313" key="1">
    <source>
        <dbReference type="EMBL" id="KAJ6392792.1"/>
    </source>
</evidence>
<reference evidence="1" key="1">
    <citation type="submission" date="2022-10" db="EMBL/GenBank/DDBJ databases">
        <authorList>
            <person name="Hyden B.L."/>
            <person name="Feng K."/>
            <person name="Yates T."/>
            <person name="Jawdy S."/>
            <person name="Smart L.B."/>
            <person name="Muchero W."/>
        </authorList>
    </citation>
    <scope>NUCLEOTIDE SEQUENCE</scope>
    <source>
        <tissue evidence="1">Shoot tip</tissue>
    </source>
</reference>
<reference evidence="1" key="2">
    <citation type="journal article" date="2023" name="Int. J. Mol. Sci.">
        <title>De Novo Assembly and Annotation of 11 Diverse Shrub Willow (Salix) Genomes Reveals Novel Gene Organization in Sex-Linked Regions.</title>
        <authorList>
            <person name="Hyden B."/>
            <person name="Feng K."/>
            <person name="Yates T.B."/>
            <person name="Jawdy S."/>
            <person name="Cereghino C."/>
            <person name="Smart L.B."/>
            <person name="Muchero W."/>
        </authorList>
    </citation>
    <scope>NUCLEOTIDE SEQUENCE</scope>
    <source>
        <tissue evidence="1">Shoot tip</tissue>
    </source>
</reference>
<sequence length="68" mass="7670">MTGVSTEDLIAAIAKKETRLRNCYAETFEKLASEEFVKMMMMDGSFIHEITPTTFDAPHSSPLSMFSF</sequence>